<protein>
    <submittedName>
        <fullName evidence="3">Thermonuclease family protein</fullName>
    </submittedName>
</protein>
<dbReference type="SMART" id="SM00318">
    <property type="entry name" value="SNc"/>
    <property type="match status" value="1"/>
</dbReference>
<sequence length="140" mass="15990">MADKDPYVYKIRSVHKVVDGDTIDADIDLGFNISLTKRIRLADVDTPECRTSNTYEKKLGLEVKQWLQKNLDGKKEILIKTELPDSTEKYGRILGRLYVDGVCLNDRMIEEGYAWKYDGGTKKKDFALLEAKRNAISSLT</sequence>
<proteinExistence type="predicted"/>
<dbReference type="Proteomes" id="UP000593846">
    <property type="component" value="Chromosome"/>
</dbReference>
<dbReference type="Gene3D" id="2.40.50.90">
    <property type="match status" value="1"/>
</dbReference>
<gene>
    <name evidence="2" type="ORF">IM676_00035</name>
    <name evidence="3" type="ORF">IM676_09870</name>
</gene>
<dbReference type="AlphaFoldDB" id="A0A7S6U5I4"/>
<evidence type="ECO:0000313" key="4">
    <source>
        <dbReference type="Proteomes" id="UP000593846"/>
    </source>
</evidence>
<reference evidence="3" key="2">
    <citation type="journal article" date="2021" name="Int. J. Syst. Evol. Microbiol.">
        <title>Phylogenomic analysis of Anabaenopsis elenkinii (Nostocales, Cyanobacteria).</title>
        <authorList>
            <person name="Delbaje E."/>
            <person name="Andreote A.P.D."/>
            <person name="Pellegrinetti T.A."/>
            <person name="Cruz R.B."/>
            <person name="Branco L.H.Z."/>
            <person name="Fiore M.F."/>
        </authorList>
    </citation>
    <scope>NUCLEOTIDE SEQUENCE</scope>
    <source>
        <strain evidence="3">CCIBt3563</strain>
    </source>
</reference>
<dbReference type="EMBL" id="CP063311">
    <property type="protein sequence ID" value="QOV22805.1"/>
    <property type="molecule type" value="Genomic_DNA"/>
</dbReference>
<dbReference type="InterPro" id="IPR035437">
    <property type="entry name" value="SNase_OB-fold_sf"/>
</dbReference>
<evidence type="ECO:0000313" key="3">
    <source>
        <dbReference type="EMBL" id="QOV24496.1"/>
    </source>
</evidence>
<evidence type="ECO:0000313" key="2">
    <source>
        <dbReference type="EMBL" id="QOV22805.1"/>
    </source>
</evidence>
<dbReference type="KEGG" id="aee:IM676_00035"/>
<dbReference type="SUPFAM" id="SSF50199">
    <property type="entry name" value="Staphylococcal nuclease"/>
    <property type="match status" value="1"/>
</dbReference>
<dbReference type="PROSITE" id="PS50830">
    <property type="entry name" value="TNASE_3"/>
    <property type="match status" value="1"/>
</dbReference>
<reference evidence="4" key="1">
    <citation type="submission" date="2020-10" db="EMBL/GenBank/DDBJ databases">
        <title>Genome-based taxonomic classification of the species Anabaenopsis elenkinii.</title>
        <authorList>
            <person name="Delbaje E."/>
            <person name="Andreote A.P.D."/>
            <person name="Pellegrinetti T.A."/>
            <person name="Cruz R.B."/>
            <person name="Branco L.H.Z."/>
            <person name="Fiore M.F."/>
        </authorList>
    </citation>
    <scope>NUCLEOTIDE SEQUENCE [LARGE SCALE GENOMIC DNA]</scope>
    <source>
        <strain evidence="4">CCIBt3563</strain>
    </source>
</reference>
<name>A0A7S6U5I4_9CYAN</name>
<feature type="domain" description="TNase-like" evidence="1">
    <location>
        <begin position="14"/>
        <end position="140"/>
    </location>
</feature>
<organism evidence="3 4">
    <name type="scientific">Anabaenopsis elenkinii CCIBt3563</name>
    <dbReference type="NCBI Taxonomy" id="2779889"/>
    <lineage>
        <taxon>Bacteria</taxon>
        <taxon>Bacillati</taxon>
        <taxon>Cyanobacteriota</taxon>
        <taxon>Cyanophyceae</taxon>
        <taxon>Nostocales</taxon>
        <taxon>Nodulariaceae</taxon>
        <taxon>Anabaenopsis</taxon>
    </lineage>
</organism>
<dbReference type="InterPro" id="IPR016071">
    <property type="entry name" value="Staphylococal_nuclease_OB-fold"/>
</dbReference>
<dbReference type="EMBL" id="CP063311">
    <property type="protein sequence ID" value="QOV24496.1"/>
    <property type="molecule type" value="Genomic_DNA"/>
</dbReference>
<dbReference type="Pfam" id="PF00565">
    <property type="entry name" value="SNase"/>
    <property type="match status" value="1"/>
</dbReference>
<accession>A0A7S6U5I4</accession>
<dbReference type="KEGG" id="aee:IM676_09870"/>
<keyword evidence="4" id="KW-1185">Reference proteome</keyword>
<evidence type="ECO:0000259" key="1">
    <source>
        <dbReference type="PROSITE" id="PS50830"/>
    </source>
</evidence>
<dbReference type="RefSeq" id="WP_200988420.1">
    <property type="nucleotide sequence ID" value="NZ_CP063311.1"/>
</dbReference>